<accession>A0A8J6NWV9</accession>
<comment type="caution">
    <text evidence="2">The sequence shown here is derived from an EMBL/GenBank/DDBJ whole genome shotgun (WGS) entry which is preliminary data.</text>
</comment>
<feature type="compositionally biased region" description="Basic and acidic residues" evidence="1">
    <location>
        <begin position="45"/>
        <end position="67"/>
    </location>
</feature>
<evidence type="ECO:0000256" key="1">
    <source>
        <dbReference type="SAM" id="MobiDB-lite"/>
    </source>
</evidence>
<sequence>MQTIDINKDELFSLIKKAVREVMIEEMSRTWLEGLPMVTDEEQEDINRHYGKPDRPKKIESRETVDL</sequence>
<dbReference type="Proteomes" id="UP000603434">
    <property type="component" value="Unassembled WGS sequence"/>
</dbReference>
<protein>
    <submittedName>
        <fullName evidence="2">Uncharacterized protein</fullName>
    </submittedName>
</protein>
<dbReference type="AlphaFoldDB" id="A0A8J6NWV9"/>
<evidence type="ECO:0000313" key="3">
    <source>
        <dbReference type="Proteomes" id="UP000603434"/>
    </source>
</evidence>
<reference evidence="2 3" key="1">
    <citation type="submission" date="2020-08" db="EMBL/GenBank/DDBJ databases">
        <title>Bridging the membrane lipid divide: bacteria of the FCB group superphylum have the potential to synthesize archaeal ether lipids.</title>
        <authorList>
            <person name="Villanueva L."/>
            <person name="Von Meijenfeldt F.A.B."/>
            <person name="Westbye A.B."/>
            <person name="Yadav S."/>
            <person name="Hopmans E.C."/>
            <person name="Dutilh B.E."/>
            <person name="Sinninghe Damste J.S."/>
        </authorList>
    </citation>
    <scope>NUCLEOTIDE SEQUENCE [LARGE SCALE GENOMIC DNA]</scope>
    <source>
        <strain evidence="2">NIOZ-UU30</strain>
    </source>
</reference>
<gene>
    <name evidence="2" type="ORF">H8E23_16440</name>
</gene>
<name>A0A8J6NWV9_9BACT</name>
<dbReference type="EMBL" id="JACNJH010000239">
    <property type="protein sequence ID" value="MBC8362974.1"/>
    <property type="molecule type" value="Genomic_DNA"/>
</dbReference>
<feature type="region of interest" description="Disordered" evidence="1">
    <location>
        <begin position="42"/>
        <end position="67"/>
    </location>
</feature>
<proteinExistence type="predicted"/>
<evidence type="ECO:0000313" key="2">
    <source>
        <dbReference type="EMBL" id="MBC8362974.1"/>
    </source>
</evidence>
<organism evidence="2 3">
    <name type="scientific">Candidatus Desulfatibia profunda</name>
    <dbReference type="NCBI Taxonomy" id="2841695"/>
    <lineage>
        <taxon>Bacteria</taxon>
        <taxon>Pseudomonadati</taxon>
        <taxon>Thermodesulfobacteriota</taxon>
        <taxon>Desulfobacteria</taxon>
        <taxon>Desulfobacterales</taxon>
        <taxon>Desulfobacterales incertae sedis</taxon>
        <taxon>Candidatus Desulfatibia</taxon>
    </lineage>
</organism>